<keyword evidence="8" id="KW-1185">Reference proteome</keyword>
<organism evidence="7 8">
    <name type="scientific">Nosema granulosis</name>
    <dbReference type="NCBI Taxonomy" id="83296"/>
    <lineage>
        <taxon>Eukaryota</taxon>
        <taxon>Fungi</taxon>
        <taxon>Fungi incertae sedis</taxon>
        <taxon>Microsporidia</taxon>
        <taxon>Nosematidae</taxon>
        <taxon>Nosema</taxon>
    </lineage>
</organism>
<evidence type="ECO:0000256" key="3">
    <source>
        <dbReference type="ARBA" id="ARBA00022722"/>
    </source>
</evidence>
<dbReference type="InterPro" id="IPR043128">
    <property type="entry name" value="Rev_trsase/Diguanyl_cyclase"/>
</dbReference>
<dbReference type="InterPro" id="IPR000477">
    <property type="entry name" value="RT_dom"/>
</dbReference>
<reference evidence="7 8" key="1">
    <citation type="journal article" date="2020" name="Genome Biol. Evol.">
        <title>Comparative genomics of strictly vertically transmitted, feminizing microsporidia endosymbionts of amphipod crustaceans.</title>
        <authorList>
            <person name="Cormier A."/>
            <person name="Chebbi M.A."/>
            <person name="Giraud I."/>
            <person name="Wattier R."/>
            <person name="Teixeira M."/>
            <person name="Gilbert C."/>
            <person name="Rigaud T."/>
            <person name="Cordaux R."/>
        </authorList>
    </citation>
    <scope>NUCLEOTIDE SEQUENCE [LARGE SCALE GENOMIC DNA]</scope>
    <source>
        <strain evidence="7 8">Ou3-Ou53</strain>
    </source>
</reference>
<keyword evidence="4" id="KW-0255">Endonuclease</keyword>
<accession>A0A9P6GVU2</accession>
<evidence type="ECO:0000256" key="5">
    <source>
        <dbReference type="SAM" id="MobiDB-lite"/>
    </source>
</evidence>
<dbReference type="GO" id="GO:0016779">
    <property type="term" value="F:nucleotidyltransferase activity"/>
    <property type="evidence" value="ECO:0007669"/>
    <property type="project" value="UniProtKB-KW"/>
</dbReference>
<dbReference type="Gene3D" id="3.30.70.270">
    <property type="match status" value="1"/>
</dbReference>
<feature type="domain" description="Reverse transcriptase" evidence="6">
    <location>
        <begin position="530"/>
        <end position="658"/>
    </location>
</feature>
<dbReference type="InterPro" id="IPR021109">
    <property type="entry name" value="Peptidase_aspartic_dom_sf"/>
</dbReference>
<dbReference type="Pfam" id="PF13975">
    <property type="entry name" value="gag-asp_proteas"/>
    <property type="match status" value="1"/>
</dbReference>
<dbReference type="GO" id="GO:0004519">
    <property type="term" value="F:endonuclease activity"/>
    <property type="evidence" value="ECO:0007669"/>
    <property type="project" value="UniProtKB-KW"/>
</dbReference>
<gene>
    <name evidence="7" type="primary">POL_13</name>
    <name evidence="7" type="ORF">NGRA_2850</name>
</gene>
<dbReference type="CDD" id="cd01647">
    <property type="entry name" value="RT_LTR"/>
    <property type="match status" value="1"/>
</dbReference>
<evidence type="ECO:0000256" key="4">
    <source>
        <dbReference type="ARBA" id="ARBA00022759"/>
    </source>
</evidence>
<keyword evidence="4" id="KW-0378">Hydrolase</keyword>
<name>A0A9P6GVU2_9MICR</name>
<protein>
    <submittedName>
        <fullName evidence="7">Retrovirus-related Pol polyprotein from transposon</fullName>
    </submittedName>
</protein>
<evidence type="ECO:0000256" key="2">
    <source>
        <dbReference type="ARBA" id="ARBA00022695"/>
    </source>
</evidence>
<dbReference type="SUPFAM" id="SSF56672">
    <property type="entry name" value="DNA/RNA polymerases"/>
    <property type="match status" value="1"/>
</dbReference>
<dbReference type="OrthoDB" id="2187652at2759"/>
<dbReference type="Gene3D" id="3.10.10.10">
    <property type="entry name" value="HIV Type 1 Reverse Transcriptase, subunit A, domain 1"/>
    <property type="match status" value="1"/>
</dbReference>
<evidence type="ECO:0000313" key="8">
    <source>
        <dbReference type="Proteomes" id="UP000740883"/>
    </source>
</evidence>
<keyword evidence="2" id="KW-0548">Nucleotidyltransferase</keyword>
<evidence type="ECO:0000256" key="1">
    <source>
        <dbReference type="ARBA" id="ARBA00022679"/>
    </source>
</evidence>
<dbReference type="SUPFAM" id="SSF50630">
    <property type="entry name" value="Acid proteases"/>
    <property type="match status" value="1"/>
</dbReference>
<proteinExistence type="predicted"/>
<dbReference type="Gene3D" id="2.40.70.10">
    <property type="entry name" value="Acid Proteases"/>
    <property type="match status" value="1"/>
</dbReference>
<dbReference type="Pfam" id="PF00078">
    <property type="entry name" value="RVT_1"/>
    <property type="match status" value="1"/>
</dbReference>
<dbReference type="PANTHER" id="PTHR37984">
    <property type="entry name" value="PROTEIN CBG26694"/>
    <property type="match status" value="1"/>
</dbReference>
<dbReference type="AlphaFoldDB" id="A0A9P6GVU2"/>
<keyword evidence="1" id="KW-0808">Transferase</keyword>
<evidence type="ECO:0000259" key="6">
    <source>
        <dbReference type="PROSITE" id="PS50878"/>
    </source>
</evidence>
<dbReference type="PROSITE" id="PS50878">
    <property type="entry name" value="RT_POL"/>
    <property type="match status" value="1"/>
</dbReference>
<dbReference type="CDD" id="cd00303">
    <property type="entry name" value="retropepsin_like"/>
    <property type="match status" value="1"/>
</dbReference>
<dbReference type="InterPro" id="IPR043502">
    <property type="entry name" value="DNA/RNA_pol_sf"/>
</dbReference>
<evidence type="ECO:0000313" key="7">
    <source>
        <dbReference type="EMBL" id="KAF9761107.1"/>
    </source>
</evidence>
<sequence length="658" mass="76742">MNSKQEIPQGNQHNKNINSSQRVYAHRGSVVENYFSSGRLPAYNATLNSISKNCPLDQHNDNTRDLTEFTRKIKGTDVTTKVRMKRIENIREECTFDTLEKFECLAASNDWNDETMAIIFTDLIDDNTYKHSLSTSSYKKLREQILELLYPRSELRFFTTRLETTKQKNFSTIGEYHREIEKYSLIITTIQNLTQKEHNRRITDAFYRGLGEHTSLELLKQGIDPESIEETIKYLRRLEEGILLQSNLRQLKVNHSQRNPRTTTDTNFLKAEDRKWCSIHKMTSHNTKDCSLNKTSTAYSGSIHTPPSSQNNSKRSLIISESIKDQTRNVEIEAEIKDTTYNFVVDSGADVNYVSKTAADELNFITEETKPITLIFGGGTKEITNMIVRECIKIKGKSYQVDFYVIKELPVKFILGNDFLSRHDCVLDFKKRSIKIGHSTQIPFAGEKEPIEDKLEDRLSDKACLTIIQEFPELNKTLKQYMNDNESFTHINVRPAHFSMRDNLKVVQSYGYPISFKFIDKGKEEIKRLLHEDIIEPSNSIFTSPAFFREKKNKKLRLILDYKKINVYIEDDSFLLPKIDDCLIKIGENKYFSQLDLQNGFNQIKIDENSRKYTSFMLLGKQYQYKRIPFGIKPGPKTLPKTYNRNIRRCRKLFCIYR</sequence>
<feature type="region of interest" description="Disordered" evidence="5">
    <location>
        <begin position="1"/>
        <end position="20"/>
    </location>
</feature>
<comment type="caution">
    <text evidence="7">The sequence shown here is derived from an EMBL/GenBank/DDBJ whole genome shotgun (WGS) entry which is preliminary data.</text>
</comment>
<keyword evidence="3" id="KW-0540">Nuclease</keyword>
<dbReference type="PANTHER" id="PTHR37984:SF5">
    <property type="entry name" value="PROTEIN NYNRIN-LIKE"/>
    <property type="match status" value="1"/>
</dbReference>
<dbReference type="InterPro" id="IPR050951">
    <property type="entry name" value="Retrovirus_Pol_polyprotein"/>
</dbReference>
<dbReference type="Proteomes" id="UP000740883">
    <property type="component" value="Unassembled WGS sequence"/>
</dbReference>
<dbReference type="EMBL" id="SBJO01000417">
    <property type="protein sequence ID" value="KAF9761107.1"/>
    <property type="molecule type" value="Genomic_DNA"/>
</dbReference>